<dbReference type="Proteomes" id="UP000241701">
    <property type="component" value="Segment"/>
</dbReference>
<protein>
    <submittedName>
        <fullName evidence="1">Uncharacterized protein</fullName>
    </submittedName>
</protein>
<dbReference type="EMBL" id="MG428990">
    <property type="protein sequence ID" value="AUG87772.1"/>
    <property type="molecule type" value="Genomic_DNA"/>
</dbReference>
<name>A0A2H5BNA0_9CAUD</name>
<reference evidence="2" key="1">
    <citation type="submission" date="2017-11" db="EMBL/GenBank/DDBJ databases">
        <title>Complete Genome of Klebsiella pneumoniae Myophage Menlow.</title>
        <authorList>
            <person name="Newkirk H.N."/>
            <person name="Lessor L."/>
            <person name="Liu M."/>
        </authorList>
    </citation>
    <scope>NUCLEOTIDE SEQUENCE [LARGE SCALE GENOMIC DNA]</scope>
</reference>
<proteinExistence type="predicted"/>
<evidence type="ECO:0000313" key="1">
    <source>
        <dbReference type="EMBL" id="AUG87772.1"/>
    </source>
</evidence>
<keyword evidence="2" id="KW-1185">Reference proteome</keyword>
<organism evidence="1 2">
    <name type="scientific">Klebsiella phage Menlow</name>
    <dbReference type="NCBI Taxonomy" id="2054273"/>
    <lineage>
        <taxon>Viruses</taxon>
        <taxon>Duplodnaviria</taxon>
        <taxon>Heunggongvirae</taxon>
        <taxon>Uroviricota</taxon>
        <taxon>Caudoviricetes</taxon>
        <taxon>Pantevenvirales</taxon>
        <taxon>Ackermannviridae</taxon>
        <taxon>Taipeivirus</taxon>
        <taxon>Taipeivirus menlow</taxon>
    </lineage>
</organism>
<sequence length="118" mass="13197">MTKSEINAILKDLGYGSMKMRAGLYETPKCARNRQGKMIKGIWCGDVGPTTVTSPHLNGYEKVVREFCNKVCGRVDESLSTHDLKVVAFGDNLVSFTLSSYPYGGDYDRYYAIVTIRK</sequence>
<gene>
    <name evidence="1" type="ORF">CPT_Menlow_071</name>
</gene>
<accession>A0A2H5BNA0</accession>
<evidence type="ECO:0000313" key="2">
    <source>
        <dbReference type="Proteomes" id="UP000241701"/>
    </source>
</evidence>